<dbReference type="InParanoid" id="A0A6P7F7R0"/>
<organism evidence="4">
    <name type="scientific">Diabrotica virgifera virgifera</name>
    <name type="common">western corn rootworm</name>
    <dbReference type="NCBI Taxonomy" id="50390"/>
    <lineage>
        <taxon>Eukaryota</taxon>
        <taxon>Metazoa</taxon>
        <taxon>Ecdysozoa</taxon>
        <taxon>Arthropoda</taxon>
        <taxon>Hexapoda</taxon>
        <taxon>Insecta</taxon>
        <taxon>Pterygota</taxon>
        <taxon>Neoptera</taxon>
        <taxon>Endopterygota</taxon>
        <taxon>Coleoptera</taxon>
        <taxon>Polyphaga</taxon>
        <taxon>Cucujiformia</taxon>
        <taxon>Chrysomeloidea</taxon>
        <taxon>Chrysomelidae</taxon>
        <taxon>Galerucinae</taxon>
        <taxon>Diabroticina</taxon>
        <taxon>Diabroticites</taxon>
        <taxon>Diabrotica</taxon>
    </lineage>
</organism>
<dbReference type="PANTHER" id="PTHR23080:SF141">
    <property type="entry name" value="TRANSPOSASE HELIX-TURN-HELIX DOMAIN-CONTAINING PROTEIN"/>
    <property type="match status" value="1"/>
</dbReference>
<dbReference type="RefSeq" id="XP_028131541.1">
    <property type="nucleotide sequence ID" value="XM_028275740.1"/>
</dbReference>
<dbReference type="PANTHER" id="PTHR23080">
    <property type="entry name" value="THAP DOMAIN PROTEIN"/>
    <property type="match status" value="1"/>
</dbReference>
<dbReference type="AlphaFoldDB" id="A0A6P7F7R0"/>
<sequence>MEFRLQNFSLLDLLNSNKLLNAFTGIPTFQLLNDIAKCVEVAEGSSNNTKIPVLRVVLTMIKLKLNISFLCISAFFSLSNTGCRNYLKKNVNITVLQYGIPFPEKEEVLGNLRKCFEKYRNTRVVLDCTEIVIEKFNCLKCRIRSYSHYKGNHTVKFLIGTTPSGIISVISKGYGGRTSDKAILVQSKLLEKCIPNEDALMVDKGFQIEAECAQHKIGLIRPPFLKKKAQLSHLEAVETASIAAARVHIERSIQIIKLFNVFKGPIGQNLLPYVEDMVVIVAAVVNSTNPILHEDKFIHSC</sequence>
<accession>A0A6P7F7R0</accession>
<name>A0A6P7F7R0_DIAVI</name>
<dbReference type="GO" id="GO:0046872">
    <property type="term" value="F:metal ion binding"/>
    <property type="evidence" value="ECO:0007669"/>
    <property type="project" value="UniProtKB-KW"/>
</dbReference>
<comment type="cofactor">
    <cofactor evidence="1">
        <name>a divalent metal cation</name>
        <dbReference type="ChEBI" id="CHEBI:60240"/>
    </cofactor>
</comment>
<evidence type="ECO:0000313" key="4">
    <source>
        <dbReference type="RefSeq" id="XP_028131541.1"/>
    </source>
</evidence>
<reference evidence="4" key="1">
    <citation type="submission" date="2025-08" db="UniProtKB">
        <authorList>
            <consortium name="RefSeq"/>
        </authorList>
    </citation>
    <scope>IDENTIFICATION</scope>
    <source>
        <tissue evidence="4">Whole insect</tissue>
    </source>
</reference>
<dbReference type="Pfam" id="PF13359">
    <property type="entry name" value="DDE_Tnp_4"/>
    <property type="match status" value="1"/>
</dbReference>
<evidence type="ECO:0000256" key="1">
    <source>
        <dbReference type="ARBA" id="ARBA00001968"/>
    </source>
</evidence>
<protein>
    <submittedName>
        <fullName evidence="4">Uncharacterized protein LOC114327206</fullName>
    </submittedName>
</protein>
<dbReference type="InterPro" id="IPR027806">
    <property type="entry name" value="HARBI1_dom"/>
</dbReference>
<proteinExistence type="predicted"/>
<gene>
    <name evidence="4" type="primary">LOC114327206</name>
</gene>
<keyword evidence="2" id="KW-0479">Metal-binding</keyword>
<feature type="domain" description="DDE Tnp4" evidence="3">
    <location>
        <begin position="126"/>
        <end position="286"/>
    </location>
</feature>
<evidence type="ECO:0000259" key="3">
    <source>
        <dbReference type="Pfam" id="PF13359"/>
    </source>
</evidence>
<evidence type="ECO:0000256" key="2">
    <source>
        <dbReference type="ARBA" id="ARBA00022723"/>
    </source>
</evidence>